<dbReference type="GO" id="GO:0005886">
    <property type="term" value="C:plasma membrane"/>
    <property type="evidence" value="ECO:0007669"/>
    <property type="project" value="UniProtKB-SubCell"/>
</dbReference>
<dbReference type="Proteomes" id="UP000271426">
    <property type="component" value="Chromosome"/>
</dbReference>
<evidence type="ECO:0000256" key="4">
    <source>
        <dbReference type="ARBA" id="ARBA00022692"/>
    </source>
</evidence>
<dbReference type="InterPro" id="IPR011701">
    <property type="entry name" value="MFS"/>
</dbReference>
<evidence type="ECO:0000259" key="8">
    <source>
        <dbReference type="PROSITE" id="PS50850"/>
    </source>
</evidence>
<keyword evidence="4 7" id="KW-0812">Transmembrane</keyword>
<protein>
    <submittedName>
        <fullName evidence="9">Antiseptic resistance protein</fullName>
    </submittedName>
</protein>
<keyword evidence="2" id="KW-0813">Transport</keyword>
<evidence type="ECO:0000256" key="6">
    <source>
        <dbReference type="ARBA" id="ARBA00023136"/>
    </source>
</evidence>
<dbReference type="Pfam" id="PF07690">
    <property type="entry name" value="MFS_1"/>
    <property type="match status" value="1"/>
</dbReference>
<dbReference type="PRINTS" id="PR01036">
    <property type="entry name" value="TCRTETB"/>
</dbReference>
<organism evidence="9 10">
    <name type="scientific">Corynebacterium pseudopelargi</name>
    <dbReference type="NCBI Taxonomy" id="2080757"/>
    <lineage>
        <taxon>Bacteria</taxon>
        <taxon>Bacillati</taxon>
        <taxon>Actinomycetota</taxon>
        <taxon>Actinomycetes</taxon>
        <taxon>Mycobacteriales</taxon>
        <taxon>Corynebacteriaceae</taxon>
        <taxon>Corynebacterium</taxon>
    </lineage>
</organism>
<feature type="transmembrane region" description="Helical" evidence="7">
    <location>
        <begin position="269"/>
        <end position="294"/>
    </location>
</feature>
<comment type="subcellular location">
    <subcellularLocation>
        <location evidence="1">Cell membrane</location>
        <topology evidence="1">Multi-pass membrane protein</topology>
    </subcellularLocation>
</comment>
<dbReference type="PANTHER" id="PTHR42718:SF47">
    <property type="entry name" value="METHYL VIOLOGEN RESISTANCE PROTEIN SMVA"/>
    <property type="match status" value="1"/>
</dbReference>
<evidence type="ECO:0000256" key="7">
    <source>
        <dbReference type="SAM" id="Phobius"/>
    </source>
</evidence>
<reference evidence="9 10" key="1">
    <citation type="submission" date="2018-11" db="EMBL/GenBank/DDBJ databases">
        <authorList>
            <person name="Kleinhagauer T."/>
            <person name="Glaeser S.P."/>
            <person name="Spergser J."/>
            <person name="Ruckert C."/>
            <person name="Kaempfer P."/>
            <person name="Busse H.-J."/>
        </authorList>
    </citation>
    <scope>NUCLEOTIDE SEQUENCE [LARGE SCALE GENOMIC DNA]</scope>
    <source>
        <strain evidence="9 10">812CH</strain>
    </source>
</reference>
<feature type="transmembrane region" description="Helical" evidence="7">
    <location>
        <begin position="334"/>
        <end position="354"/>
    </location>
</feature>
<feature type="transmembrane region" description="Helical" evidence="7">
    <location>
        <begin position="306"/>
        <end position="327"/>
    </location>
</feature>
<gene>
    <name evidence="9" type="primary">qacA2</name>
    <name evidence="9" type="ORF">CPPEL_01890</name>
</gene>
<feature type="transmembrane region" description="Helical" evidence="7">
    <location>
        <begin position="14"/>
        <end position="39"/>
    </location>
</feature>
<keyword evidence="5 7" id="KW-1133">Transmembrane helix</keyword>
<dbReference type="InterPro" id="IPR036259">
    <property type="entry name" value="MFS_trans_sf"/>
</dbReference>
<evidence type="ECO:0000256" key="1">
    <source>
        <dbReference type="ARBA" id="ARBA00004651"/>
    </source>
</evidence>
<evidence type="ECO:0000256" key="5">
    <source>
        <dbReference type="ARBA" id="ARBA00022989"/>
    </source>
</evidence>
<evidence type="ECO:0000256" key="2">
    <source>
        <dbReference type="ARBA" id="ARBA00022448"/>
    </source>
</evidence>
<feature type="transmembrane region" description="Helical" evidence="7">
    <location>
        <begin position="231"/>
        <end position="249"/>
    </location>
</feature>
<dbReference type="EMBL" id="CP033898">
    <property type="protein sequence ID" value="AZA08524.1"/>
    <property type="molecule type" value="Genomic_DNA"/>
</dbReference>
<sequence>MAQATTPKATKKSWIGLAVLVLPMLLIAIDGMVLVFALPEITQDLQPTGTQQLWILDIYSLMLAGLLITMASLGDRFGRKRVLLIGAGLFSIASIIGGLSPNPETLIFARALLGVAGSMMMPGTLSLIRNMFLDRDQRRIAMAVWAAMGALGAAAGPIVGGWIIEYFSWHAAFFMNLPVMLLLLILAPTLVPESKNPTPGRVDVLSIILSLGGMIALVYGVKTLANDEDTAVALLTVAAGALLLGVFVARQLRLAEPMINVRLFKNKAFTGAVLTNLLSVFAMVGALFALTQYLQLVAGLSIIKAALWLLPQAFVSAIAGFIASALVKKVPTAAIVASGMLITGSGFAMLMALTPTTHPWFVSVALCLVGLGSGIGLTLTNDLIMSSVRPEESGQASAISNSGYELGTSFGIAILGSLLLSFYRSGVEGALPAGLPAQVVEGAEETLATALVFAQELPGELGAQLAAAATDAFTNALASTGGVAMGIMVGLAVFATVMLRGVSAQEDIAEDPQPALEPAS</sequence>
<feature type="transmembrane region" description="Helical" evidence="7">
    <location>
        <begin position="476"/>
        <end position="499"/>
    </location>
</feature>
<dbReference type="SUPFAM" id="SSF103473">
    <property type="entry name" value="MFS general substrate transporter"/>
    <property type="match status" value="1"/>
</dbReference>
<dbReference type="RefSeq" id="WP_123959552.1">
    <property type="nucleotide sequence ID" value="NZ_CP033898.1"/>
</dbReference>
<dbReference type="Gene3D" id="1.20.1250.20">
    <property type="entry name" value="MFS general substrate transporter like domains"/>
    <property type="match status" value="1"/>
</dbReference>
<feature type="domain" description="Major facilitator superfamily (MFS) profile" evidence="8">
    <location>
        <begin position="16"/>
        <end position="507"/>
    </location>
</feature>
<keyword evidence="3" id="KW-1003">Cell membrane</keyword>
<evidence type="ECO:0000313" key="10">
    <source>
        <dbReference type="Proteomes" id="UP000271426"/>
    </source>
</evidence>
<dbReference type="PROSITE" id="PS50850">
    <property type="entry name" value="MFS"/>
    <property type="match status" value="1"/>
</dbReference>
<accession>A0A3G6IX43</accession>
<dbReference type="KEGG" id="cpso:CPPEL_01890"/>
<dbReference type="AlphaFoldDB" id="A0A3G6IX43"/>
<dbReference type="PANTHER" id="PTHR42718">
    <property type="entry name" value="MAJOR FACILITATOR SUPERFAMILY MULTIDRUG TRANSPORTER MFSC"/>
    <property type="match status" value="1"/>
</dbReference>
<evidence type="ECO:0000256" key="3">
    <source>
        <dbReference type="ARBA" id="ARBA00022475"/>
    </source>
</evidence>
<proteinExistence type="predicted"/>
<keyword evidence="10" id="KW-1185">Reference proteome</keyword>
<feature type="transmembrane region" description="Helical" evidence="7">
    <location>
        <begin position="140"/>
        <end position="164"/>
    </location>
</feature>
<dbReference type="GO" id="GO:0022857">
    <property type="term" value="F:transmembrane transporter activity"/>
    <property type="evidence" value="ECO:0007669"/>
    <property type="project" value="InterPro"/>
</dbReference>
<feature type="transmembrane region" description="Helical" evidence="7">
    <location>
        <begin position="170"/>
        <end position="190"/>
    </location>
</feature>
<dbReference type="OrthoDB" id="9781469at2"/>
<dbReference type="InterPro" id="IPR020846">
    <property type="entry name" value="MFS_dom"/>
</dbReference>
<feature type="transmembrane region" description="Helical" evidence="7">
    <location>
        <begin position="82"/>
        <end position="101"/>
    </location>
</feature>
<feature type="transmembrane region" description="Helical" evidence="7">
    <location>
        <begin position="360"/>
        <end position="384"/>
    </location>
</feature>
<feature type="transmembrane region" description="Helical" evidence="7">
    <location>
        <begin position="107"/>
        <end position="128"/>
    </location>
</feature>
<keyword evidence="6 7" id="KW-0472">Membrane</keyword>
<evidence type="ECO:0000313" key="9">
    <source>
        <dbReference type="EMBL" id="AZA08524.1"/>
    </source>
</evidence>
<name>A0A3G6IX43_9CORY</name>
<feature type="transmembrane region" description="Helical" evidence="7">
    <location>
        <begin position="202"/>
        <end position="219"/>
    </location>
</feature>
<dbReference type="Gene3D" id="1.20.1720.10">
    <property type="entry name" value="Multidrug resistance protein D"/>
    <property type="match status" value="1"/>
</dbReference>
<feature type="transmembrane region" description="Helical" evidence="7">
    <location>
        <begin position="51"/>
        <end position="70"/>
    </location>
</feature>
<dbReference type="CDD" id="cd17321">
    <property type="entry name" value="MFS_MMR_MDR_like"/>
    <property type="match status" value="1"/>
</dbReference>